<dbReference type="GO" id="GO:0004177">
    <property type="term" value="F:aminopeptidase activity"/>
    <property type="evidence" value="ECO:0007669"/>
    <property type="project" value="UniProtKB-KW"/>
</dbReference>
<dbReference type="Gene3D" id="3.40.630.10">
    <property type="entry name" value="Zn peptidases"/>
    <property type="match status" value="1"/>
</dbReference>
<evidence type="ECO:0000256" key="2">
    <source>
        <dbReference type="ARBA" id="ARBA00005634"/>
    </source>
</evidence>
<dbReference type="GO" id="GO:0008235">
    <property type="term" value="F:metalloexopeptidase activity"/>
    <property type="evidence" value="ECO:0007669"/>
    <property type="project" value="InterPro"/>
</dbReference>
<evidence type="ECO:0000256" key="4">
    <source>
        <dbReference type="ARBA" id="ARBA00022723"/>
    </source>
</evidence>
<dbReference type="PANTHER" id="PTHR12147:SF26">
    <property type="entry name" value="PEPTIDASE M28 DOMAIN-CONTAINING PROTEIN"/>
    <property type="match status" value="1"/>
</dbReference>
<dbReference type="Pfam" id="PF04389">
    <property type="entry name" value="Peptidase_M28"/>
    <property type="match status" value="1"/>
</dbReference>
<evidence type="ECO:0000259" key="8">
    <source>
        <dbReference type="Pfam" id="PF02225"/>
    </source>
</evidence>
<evidence type="ECO:0000313" key="11">
    <source>
        <dbReference type="Proteomes" id="UP000186583"/>
    </source>
</evidence>
<dbReference type="Gene3D" id="3.50.30.30">
    <property type="match status" value="1"/>
</dbReference>
<evidence type="ECO:0000313" key="10">
    <source>
        <dbReference type="EMBL" id="OLN81185.1"/>
    </source>
</evidence>
<dbReference type="GO" id="GO:0006508">
    <property type="term" value="P:proteolysis"/>
    <property type="evidence" value="ECO:0007669"/>
    <property type="project" value="UniProtKB-KW"/>
</dbReference>
<reference evidence="10 11" key="1">
    <citation type="submission" date="2016-11" db="EMBL/GenBank/DDBJ databases">
        <title>Draft Genome Assembly of Colletotrichum chlorophyti a pathogen of herbaceous plants.</title>
        <authorList>
            <person name="Gan P."/>
            <person name="Narusaka M."/>
            <person name="Tsushima A."/>
            <person name="Narusaka Y."/>
            <person name="Takano Y."/>
            <person name="Shirasu K."/>
        </authorList>
    </citation>
    <scope>NUCLEOTIDE SEQUENCE [LARGE SCALE GENOMIC DNA]</scope>
    <source>
        <strain evidence="10 11">NTL11</strain>
    </source>
</reference>
<dbReference type="Pfam" id="PF02225">
    <property type="entry name" value="PA"/>
    <property type="match status" value="1"/>
</dbReference>
<accession>A0A1Q8RA08</accession>
<evidence type="ECO:0000259" key="9">
    <source>
        <dbReference type="Pfam" id="PF04389"/>
    </source>
</evidence>
<evidence type="ECO:0000256" key="1">
    <source>
        <dbReference type="ARBA" id="ARBA00001947"/>
    </source>
</evidence>
<dbReference type="OrthoDB" id="10013407at2759"/>
<name>A0A1Q8RA08_9PEZI</name>
<comment type="cofactor">
    <cofactor evidence="1">
        <name>Zn(2+)</name>
        <dbReference type="ChEBI" id="CHEBI:29105"/>
    </cofactor>
</comment>
<keyword evidence="7" id="KW-0732">Signal</keyword>
<dbReference type="SUPFAM" id="SSF53187">
    <property type="entry name" value="Zn-dependent exopeptidases"/>
    <property type="match status" value="1"/>
</dbReference>
<gene>
    <name evidence="10" type="ORF">CCHL11_07337</name>
</gene>
<keyword evidence="5 7" id="KW-0378">Hydrolase</keyword>
<dbReference type="AlphaFoldDB" id="A0A1Q8RA08"/>
<feature type="signal peptide" evidence="7">
    <location>
        <begin position="1"/>
        <end position="18"/>
    </location>
</feature>
<dbReference type="InterPro" id="IPR007484">
    <property type="entry name" value="Peptidase_M28"/>
</dbReference>
<dbReference type="EMBL" id="MPGH01000257">
    <property type="protein sequence ID" value="OLN81185.1"/>
    <property type="molecule type" value="Genomic_DNA"/>
</dbReference>
<dbReference type="InterPro" id="IPR045175">
    <property type="entry name" value="M28_fam"/>
</dbReference>
<protein>
    <recommendedName>
        <fullName evidence="7">Peptide hydrolase</fullName>
        <ecNumber evidence="7">3.4.-.-</ecNumber>
    </recommendedName>
</protein>
<keyword evidence="3 7" id="KW-0645">Protease</keyword>
<dbReference type="GO" id="GO:0046872">
    <property type="term" value="F:metal ion binding"/>
    <property type="evidence" value="ECO:0007669"/>
    <property type="project" value="UniProtKB-KW"/>
</dbReference>
<feature type="domain" description="Peptidase M28" evidence="9">
    <location>
        <begin position="268"/>
        <end position="461"/>
    </location>
</feature>
<evidence type="ECO:0000256" key="6">
    <source>
        <dbReference type="ARBA" id="ARBA00022833"/>
    </source>
</evidence>
<proteinExistence type="inferred from homology"/>
<dbReference type="InterPro" id="IPR003137">
    <property type="entry name" value="PA_domain"/>
</dbReference>
<evidence type="ECO:0000256" key="3">
    <source>
        <dbReference type="ARBA" id="ARBA00022670"/>
    </source>
</evidence>
<keyword evidence="10" id="KW-0031">Aminopeptidase</keyword>
<keyword evidence="6 7" id="KW-0862">Zinc</keyword>
<keyword evidence="4 7" id="KW-0479">Metal-binding</keyword>
<evidence type="ECO:0000256" key="7">
    <source>
        <dbReference type="RuleBase" id="RU361240"/>
    </source>
</evidence>
<organism evidence="10 11">
    <name type="scientific">Colletotrichum chlorophyti</name>
    <dbReference type="NCBI Taxonomy" id="708187"/>
    <lineage>
        <taxon>Eukaryota</taxon>
        <taxon>Fungi</taxon>
        <taxon>Dikarya</taxon>
        <taxon>Ascomycota</taxon>
        <taxon>Pezizomycotina</taxon>
        <taxon>Sordariomycetes</taxon>
        <taxon>Hypocreomycetidae</taxon>
        <taxon>Glomerellales</taxon>
        <taxon>Glomerellaceae</taxon>
        <taxon>Colletotrichum</taxon>
    </lineage>
</organism>
<dbReference type="EC" id="3.4.-.-" evidence="7"/>
<dbReference type="STRING" id="708187.A0A1Q8RA08"/>
<evidence type="ECO:0000256" key="5">
    <source>
        <dbReference type="ARBA" id="ARBA00022801"/>
    </source>
</evidence>
<dbReference type="PANTHER" id="PTHR12147">
    <property type="entry name" value="METALLOPEPTIDASE M28 FAMILY MEMBER"/>
    <property type="match status" value="1"/>
</dbReference>
<keyword evidence="11" id="KW-1185">Reference proteome</keyword>
<feature type="chain" id="PRO_5011823428" description="Peptide hydrolase" evidence="7">
    <location>
        <begin position="19"/>
        <end position="476"/>
    </location>
</feature>
<dbReference type="Proteomes" id="UP000186583">
    <property type="component" value="Unassembled WGS sequence"/>
</dbReference>
<comment type="caution">
    <text evidence="10">The sequence shown here is derived from an EMBL/GenBank/DDBJ whole genome shotgun (WGS) entry which is preliminary data.</text>
</comment>
<sequence>MKFRNAISFLPRAALSAALSIALQNQRPLVDSVGLQGLITSDRYASRFCNEYAPLNFPNSLQSNLIHLHLIAAANGGNRAFGHPGYNASVDFVWSRISTVDNAKVWKQDFNADYGRKLVAKFTVNGKEKIPVIGTGGSPFTPAEGITTRLIYGPEGQEACNEAAYFRMGVKEKIVLVHETKCPGFSFYHGGVIRPAGMAGASAVIVINGLTGERTSAQVGPADDGNYVPAAFVSKKVGDALLWRLKAGEVLNTSFWLNEITQRRPTQNVFAETEGGDENNVIIVGAHLDSRRTMPGINNNGSGASLLLELFLALTKFRTNNKIRFVWWGAGESNLQGSRHYVNNLNSAERNSILAYLNFDSISKVDGQFGVLDGGGTVHGFTAPPGSDVIQHLFASYVQPLGIQPRAAKLNRHSDYTTFLSILKKPVGGLVSVVVQKRGVDYREPCDNITNVNLDVLKLSAKVSPILHICLLAPMY</sequence>
<feature type="domain" description="PA" evidence="8">
    <location>
        <begin position="147"/>
        <end position="241"/>
    </location>
</feature>
<comment type="similarity">
    <text evidence="2">Belongs to the peptidase M28 family. M28B subfamily.</text>
</comment>